<evidence type="ECO:0000313" key="3">
    <source>
        <dbReference type="EMBL" id="MEC0229308.1"/>
    </source>
</evidence>
<keyword evidence="1" id="KW-0677">Repeat</keyword>
<dbReference type="CDD" id="cd08547">
    <property type="entry name" value="Type_II_cohesin"/>
    <property type="match status" value="1"/>
</dbReference>
<dbReference type="PROSITE" id="PS50853">
    <property type="entry name" value="FN3"/>
    <property type="match status" value="2"/>
</dbReference>
<keyword evidence="4" id="KW-1185">Reference proteome</keyword>
<dbReference type="SUPFAM" id="SSF49384">
    <property type="entry name" value="Carbohydrate-binding domain"/>
    <property type="match status" value="1"/>
</dbReference>
<dbReference type="SUPFAM" id="SSF49265">
    <property type="entry name" value="Fibronectin type III"/>
    <property type="match status" value="1"/>
</dbReference>
<dbReference type="EMBL" id="JARLKY010000049">
    <property type="protein sequence ID" value="MEC0229308.1"/>
    <property type="molecule type" value="Genomic_DNA"/>
</dbReference>
<dbReference type="InterPro" id="IPR050964">
    <property type="entry name" value="Striated_Muscle_Regulatory"/>
</dbReference>
<evidence type="ECO:0000259" key="2">
    <source>
        <dbReference type="PROSITE" id="PS50853"/>
    </source>
</evidence>
<dbReference type="InterPro" id="IPR036116">
    <property type="entry name" value="FN3_sf"/>
</dbReference>
<dbReference type="InterPro" id="IPR013783">
    <property type="entry name" value="Ig-like_fold"/>
</dbReference>
<organism evidence="3 4">
    <name type="scientific">Paenibacillus alba</name>
    <dbReference type="NCBI Taxonomy" id="1197127"/>
    <lineage>
        <taxon>Bacteria</taxon>
        <taxon>Bacillati</taxon>
        <taxon>Bacillota</taxon>
        <taxon>Bacilli</taxon>
        <taxon>Bacillales</taxon>
        <taxon>Paenibacillaceae</taxon>
        <taxon>Paenibacillus</taxon>
    </lineage>
</organism>
<evidence type="ECO:0000256" key="1">
    <source>
        <dbReference type="ARBA" id="ARBA00022737"/>
    </source>
</evidence>
<dbReference type="PANTHER" id="PTHR13817">
    <property type="entry name" value="TITIN"/>
    <property type="match status" value="1"/>
</dbReference>
<dbReference type="Gene3D" id="2.60.40.10">
    <property type="entry name" value="Immunoglobulins"/>
    <property type="match status" value="2"/>
</dbReference>
<sequence>MLKKFIAVILFALTILLVVPLSSAFAYTGGILEGNLMYNGKSGDTTSQTNGTKNMTDGNLSTSSTLSYSGGYNTSWALITVSTIDSYQLKMNYLSVPTNAIYLKFYDISDNELYSTNVLNGSGVKVNIAPVPNVKKVVLINTNASNGAYIYEFDIFVAAATLPPTVPLRLSAVGGNAKVDLNWTSVQGATSYNIKRSTIAGGPYTNIGLNVAMTTYTDTTVTNGTKYYYILTAVNDGGESANSQEVSATPQVPPPSAPTNLTATTVNNQVYLTWDSVTNATYYVLERSTNAGGPYSSIYNSVTSTTYTDLNLTNGTYYYVVHAVNSGGVSGNSNEASATIQLDPQLKITIAEEKVKVGQEVIANVSLKNVSNIYAEDFSVGFDKNLFDYVGFEQVPGYKVYNTPVANQNGVVRFIVSSQGQQYGITGEKTFVKLKLKAKAPGTGKVDALKCRIADIDKEFDLTEQSCGEDSVVIEGFQDVNKSGEYTLVDLAIDAYYYGQLASNADPVKYNVNQAGDEYVADDDLVFIVNQMLANANYASNK</sequence>
<comment type="caution">
    <text evidence="3">The sequence shown here is derived from an EMBL/GenBank/DDBJ whole genome shotgun (WGS) entry which is preliminary data.</text>
</comment>
<gene>
    <name evidence="3" type="ORF">P4I72_19460</name>
</gene>
<protein>
    <submittedName>
        <fullName evidence="3">Cohesin domain-containing protein</fullName>
    </submittedName>
</protein>
<dbReference type="Gene3D" id="2.60.40.680">
    <property type="match status" value="1"/>
</dbReference>
<dbReference type="InterPro" id="IPR003961">
    <property type="entry name" value="FN3_dom"/>
</dbReference>
<dbReference type="Proteomes" id="UP001338137">
    <property type="component" value="Unassembled WGS sequence"/>
</dbReference>
<proteinExistence type="predicted"/>
<dbReference type="SMART" id="SM00060">
    <property type="entry name" value="FN3"/>
    <property type="match status" value="2"/>
</dbReference>
<name>A0ABU6G556_9BACL</name>
<dbReference type="RefSeq" id="WP_326073391.1">
    <property type="nucleotide sequence ID" value="NZ_JARLKY010000049.1"/>
</dbReference>
<dbReference type="CDD" id="cd00063">
    <property type="entry name" value="FN3"/>
    <property type="match status" value="1"/>
</dbReference>
<accession>A0ABU6G556</accession>
<reference evidence="3 4" key="1">
    <citation type="submission" date="2023-03" db="EMBL/GenBank/DDBJ databases">
        <title>Bacillus Genome Sequencing.</title>
        <authorList>
            <person name="Dunlap C."/>
        </authorList>
    </citation>
    <scope>NUCLEOTIDE SEQUENCE [LARGE SCALE GENOMIC DNA]</scope>
    <source>
        <strain evidence="3 4">BD-533</strain>
    </source>
</reference>
<evidence type="ECO:0000313" key="4">
    <source>
        <dbReference type="Proteomes" id="UP001338137"/>
    </source>
</evidence>
<feature type="domain" description="Fibronectin type-III" evidence="2">
    <location>
        <begin position="164"/>
        <end position="253"/>
    </location>
</feature>
<feature type="domain" description="Fibronectin type-III" evidence="2">
    <location>
        <begin position="254"/>
        <end position="343"/>
    </location>
</feature>
<dbReference type="InterPro" id="IPR008965">
    <property type="entry name" value="CBM2/CBM3_carb-bd_dom_sf"/>
</dbReference>
<dbReference type="PANTHER" id="PTHR13817:SF166">
    <property type="entry name" value="NEURONAL IGCAM-RELATED"/>
    <property type="match status" value="1"/>
</dbReference>